<evidence type="ECO:0000256" key="8">
    <source>
        <dbReference type="ARBA" id="ARBA00023212"/>
    </source>
</evidence>
<dbReference type="EMBL" id="JACMSC010000001">
    <property type="protein sequence ID" value="KAG6535977.1"/>
    <property type="molecule type" value="Genomic_DNA"/>
</dbReference>
<keyword evidence="6" id="KW-0547">Nucleotide-binding</keyword>
<comment type="subcellular location">
    <subcellularLocation>
        <location evidence="2">Cytoplasm</location>
        <location evidence="2">Cytoskeleton</location>
        <location evidence="2">Microtubule organizing center</location>
    </subcellularLocation>
</comment>
<evidence type="ECO:0000256" key="1">
    <source>
        <dbReference type="ARBA" id="ARBA00002783"/>
    </source>
</evidence>
<dbReference type="SUPFAM" id="SSF52490">
    <property type="entry name" value="Tubulin nucleotide-binding domain-like"/>
    <property type="match status" value="1"/>
</dbReference>
<keyword evidence="11" id="KW-1185">Reference proteome</keyword>
<dbReference type="InterPro" id="IPR000217">
    <property type="entry name" value="Tubulin"/>
</dbReference>
<accession>A0A8J5HY24</accession>
<dbReference type="GO" id="GO:0005874">
    <property type="term" value="C:microtubule"/>
    <property type="evidence" value="ECO:0007669"/>
    <property type="project" value="UniProtKB-KW"/>
</dbReference>
<protein>
    <recommendedName>
        <fullName evidence="9">Tubulin/FtsZ GTPase domain-containing protein</fullName>
    </recommendedName>
</protein>
<feature type="domain" description="Tubulin/FtsZ GTPase" evidence="9">
    <location>
        <begin position="48"/>
        <end position="186"/>
    </location>
</feature>
<evidence type="ECO:0000313" key="10">
    <source>
        <dbReference type="EMBL" id="KAG6535977.1"/>
    </source>
</evidence>
<reference evidence="10 11" key="1">
    <citation type="submission" date="2020-08" db="EMBL/GenBank/DDBJ databases">
        <title>Plant Genome Project.</title>
        <authorList>
            <person name="Zhang R.-G."/>
        </authorList>
    </citation>
    <scope>NUCLEOTIDE SEQUENCE [LARGE SCALE GENOMIC DNA]</scope>
    <source>
        <tissue evidence="10">Rhizome</tissue>
    </source>
</reference>
<name>A0A8J5HY24_ZINOF</name>
<dbReference type="GO" id="GO:0007020">
    <property type="term" value="P:microtubule nucleation"/>
    <property type="evidence" value="ECO:0007669"/>
    <property type="project" value="InterPro"/>
</dbReference>
<evidence type="ECO:0000256" key="5">
    <source>
        <dbReference type="ARBA" id="ARBA00022701"/>
    </source>
</evidence>
<keyword evidence="7" id="KW-0342">GTP-binding</keyword>
<dbReference type="Pfam" id="PF00091">
    <property type="entry name" value="Tubulin"/>
    <property type="match status" value="1"/>
</dbReference>
<gene>
    <name evidence="10" type="ORF">ZIOFF_001012</name>
</gene>
<dbReference type="PRINTS" id="PR01161">
    <property type="entry name" value="TUBULIN"/>
</dbReference>
<evidence type="ECO:0000256" key="2">
    <source>
        <dbReference type="ARBA" id="ARBA00004267"/>
    </source>
</evidence>
<evidence type="ECO:0000256" key="6">
    <source>
        <dbReference type="ARBA" id="ARBA00022741"/>
    </source>
</evidence>
<evidence type="ECO:0000259" key="9">
    <source>
        <dbReference type="SMART" id="SM00864"/>
    </source>
</evidence>
<evidence type="ECO:0000313" key="11">
    <source>
        <dbReference type="Proteomes" id="UP000734854"/>
    </source>
</evidence>
<comment type="caution">
    <text evidence="10">The sequence shown here is derived from an EMBL/GenBank/DDBJ whole genome shotgun (WGS) entry which is preliminary data.</text>
</comment>
<keyword evidence="5" id="KW-0493">Microtubule</keyword>
<evidence type="ECO:0000256" key="3">
    <source>
        <dbReference type="ARBA" id="ARBA00009636"/>
    </source>
</evidence>
<keyword evidence="4" id="KW-0963">Cytoplasm</keyword>
<proteinExistence type="inferred from homology"/>
<evidence type="ECO:0000256" key="7">
    <source>
        <dbReference type="ARBA" id="ARBA00023134"/>
    </source>
</evidence>
<dbReference type="GO" id="GO:0000930">
    <property type="term" value="C:gamma-tubulin complex"/>
    <property type="evidence" value="ECO:0007669"/>
    <property type="project" value="InterPro"/>
</dbReference>
<dbReference type="InterPro" id="IPR002454">
    <property type="entry name" value="Gamma_tubulin"/>
</dbReference>
<dbReference type="InterPro" id="IPR003008">
    <property type="entry name" value="Tubulin_FtsZ_GTPase"/>
</dbReference>
<evidence type="ECO:0000256" key="4">
    <source>
        <dbReference type="ARBA" id="ARBA00022490"/>
    </source>
</evidence>
<dbReference type="AlphaFoldDB" id="A0A8J5HY24"/>
<dbReference type="PANTHER" id="PTHR11588">
    <property type="entry name" value="TUBULIN"/>
    <property type="match status" value="1"/>
</dbReference>
<dbReference type="GO" id="GO:0031122">
    <property type="term" value="P:cytoplasmic microtubule organization"/>
    <property type="evidence" value="ECO:0007669"/>
    <property type="project" value="InterPro"/>
</dbReference>
<dbReference type="Gene3D" id="3.40.50.1440">
    <property type="entry name" value="Tubulin/FtsZ, GTPase domain"/>
    <property type="match status" value="1"/>
</dbReference>
<dbReference type="InterPro" id="IPR036525">
    <property type="entry name" value="Tubulin/FtsZ_GTPase_sf"/>
</dbReference>
<dbReference type="GO" id="GO:0005525">
    <property type="term" value="F:GTP binding"/>
    <property type="evidence" value="ECO:0007669"/>
    <property type="project" value="UniProtKB-KW"/>
</dbReference>
<keyword evidence="8" id="KW-0206">Cytoskeleton</keyword>
<comment type="function">
    <text evidence="1">Tubulin is the major constituent of microtubules. The gamma chain is found at microtubule organizing centers (MTOC) such as the spindle poles, suggesting that it is involved in the minus-end nucleation of microtubule assembly.</text>
</comment>
<dbReference type="Proteomes" id="UP000734854">
    <property type="component" value="Unassembled WGS sequence"/>
</dbReference>
<comment type="similarity">
    <text evidence="3">Belongs to the tubulin family.</text>
</comment>
<organism evidence="10 11">
    <name type="scientific">Zingiber officinale</name>
    <name type="common">Ginger</name>
    <name type="synonym">Amomum zingiber</name>
    <dbReference type="NCBI Taxonomy" id="94328"/>
    <lineage>
        <taxon>Eukaryota</taxon>
        <taxon>Viridiplantae</taxon>
        <taxon>Streptophyta</taxon>
        <taxon>Embryophyta</taxon>
        <taxon>Tracheophyta</taxon>
        <taxon>Spermatophyta</taxon>
        <taxon>Magnoliopsida</taxon>
        <taxon>Liliopsida</taxon>
        <taxon>Zingiberales</taxon>
        <taxon>Zingiberaceae</taxon>
        <taxon>Zingiber</taxon>
    </lineage>
</organism>
<dbReference type="SMART" id="SM00864">
    <property type="entry name" value="Tubulin"/>
    <property type="match status" value="1"/>
</dbReference>
<dbReference type="PRINTS" id="PR01164">
    <property type="entry name" value="GAMMATUBULIN"/>
</dbReference>
<sequence length="305" mass="33573">MPRQIITIQVGQYGNQIGMEFRKQLCLVHGIGKNGLLEDFATQGGDKEDVFFYQADDQHYIPRDLLMDLEPRVINGIQNSVYRNFYNHENVFVSDHGGGAWNNWASGYHQGEQVVDDIMDMVDREADGSDSLEGFVLCHSISGGTGSESATTLAEATLLILAAIRQESDRDRIPARSRSEFGRFVARIGRDASGRSATDSGRDPVGFWPRSSRNPAAIRFRLDRDWIAAKIASEPLGFRSPIGCSIAAAGGVWAATGCPAEGRRAGGSRWYMKACKEYVKESLLILLSGDQASIQVAFSRKSPYI</sequence>